<dbReference type="RefSeq" id="WP_079546282.1">
    <property type="nucleotide sequence ID" value="NZ_CP117826.1"/>
</dbReference>
<proteinExistence type="predicted"/>
<reference evidence="1" key="1">
    <citation type="submission" date="2023-02" db="EMBL/GenBank/DDBJ databases">
        <title>Gut commensal Christensenella minuta modulates host metabolism via a new class of secondary bile acids.</title>
        <authorList>
            <person name="Liu C."/>
        </authorList>
    </citation>
    <scope>NUCLEOTIDE SEQUENCE</scope>
    <source>
        <strain evidence="1">CA70</strain>
    </source>
</reference>
<protein>
    <submittedName>
        <fullName evidence="1">DUF2007 domain-containing protein</fullName>
    </submittedName>
</protein>
<organism evidence="1">
    <name type="scientific">Christensenella massiliensis</name>
    <dbReference type="NCBI Taxonomy" id="1805714"/>
    <lineage>
        <taxon>Bacteria</taxon>
        <taxon>Bacillati</taxon>
        <taxon>Bacillota</taxon>
        <taxon>Clostridia</taxon>
        <taxon>Christensenellales</taxon>
        <taxon>Christensenellaceae</taxon>
        <taxon>Christensenella</taxon>
    </lineage>
</organism>
<accession>A0AAU8A623</accession>
<dbReference type="AlphaFoldDB" id="A0AAU8A623"/>
<dbReference type="EMBL" id="CP117826">
    <property type="protein sequence ID" value="XCC61555.1"/>
    <property type="molecule type" value="Genomic_DNA"/>
</dbReference>
<name>A0AAU8A623_9FIRM</name>
<sequence>MEKNVLLVSTASAVETSMIVDVLSQNKIRSFTRPRRPEEVISTYTGTSVYGDDIFVAEEELSAARDAVEGMIPDRDNRD</sequence>
<gene>
    <name evidence="1" type="ORF">PUP29_08435</name>
</gene>
<evidence type="ECO:0000313" key="1">
    <source>
        <dbReference type="EMBL" id="XCC61555.1"/>
    </source>
</evidence>